<dbReference type="EMBL" id="JBHSKP010000013">
    <property type="protein sequence ID" value="MFC5154051.1"/>
    <property type="molecule type" value="Genomic_DNA"/>
</dbReference>
<comment type="caution">
    <text evidence="2">The sequence shown here is derived from an EMBL/GenBank/DDBJ whole genome shotgun (WGS) entry which is preliminary data.</text>
</comment>
<evidence type="ECO:0000259" key="1">
    <source>
        <dbReference type="Pfam" id="PF12307"/>
    </source>
</evidence>
<evidence type="ECO:0000313" key="2">
    <source>
        <dbReference type="EMBL" id="MFC5154051.1"/>
    </source>
</evidence>
<dbReference type="Proteomes" id="UP001596160">
    <property type="component" value="Unassembled WGS sequence"/>
</dbReference>
<evidence type="ECO:0000313" key="3">
    <source>
        <dbReference type="Proteomes" id="UP001596160"/>
    </source>
</evidence>
<organism evidence="2 3">
    <name type="scientific">Streptomyces amakusaensis</name>
    <dbReference type="NCBI Taxonomy" id="67271"/>
    <lineage>
        <taxon>Bacteria</taxon>
        <taxon>Bacillati</taxon>
        <taxon>Actinomycetota</taxon>
        <taxon>Actinomycetes</taxon>
        <taxon>Kitasatosporales</taxon>
        <taxon>Streptomycetaceae</taxon>
        <taxon>Streptomyces</taxon>
    </lineage>
</organism>
<accession>A0ABW0ALS5</accession>
<sequence length="207" mass="22521">MTIEFPTEFDLSAAVLLETEFPSELPRHRAILDTYLDVQQLDERIFGPDRPALDNSPTTGEQIKQLADLLAERLTSGRELARLHSDSGVCASSTETGDGDRWGERVQGLEFTFVSGGRVQPPGVLHAVLGIFADLGDPGALASADLVAALRTLPGTAEGRWRYADLTPARLAQLLAPYEVQSRDITLPDGRRRKAYRRAAFLAAAGH</sequence>
<feature type="domain" description="DUF3631" evidence="1">
    <location>
        <begin position="125"/>
        <end position="204"/>
    </location>
</feature>
<dbReference type="RefSeq" id="WP_344480387.1">
    <property type="nucleotide sequence ID" value="NZ_BAAASB010000014.1"/>
</dbReference>
<proteinExistence type="predicted"/>
<gene>
    <name evidence="2" type="ORF">ACFPRH_20155</name>
</gene>
<keyword evidence="3" id="KW-1185">Reference proteome</keyword>
<dbReference type="Pfam" id="PF12307">
    <property type="entry name" value="DUF3631"/>
    <property type="match status" value="1"/>
</dbReference>
<dbReference type="InterPro" id="IPR022081">
    <property type="entry name" value="DUF3631"/>
</dbReference>
<reference evidence="3" key="1">
    <citation type="journal article" date="2019" name="Int. J. Syst. Evol. Microbiol.">
        <title>The Global Catalogue of Microorganisms (GCM) 10K type strain sequencing project: providing services to taxonomists for standard genome sequencing and annotation.</title>
        <authorList>
            <consortium name="The Broad Institute Genomics Platform"/>
            <consortium name="The Broad Institute Genome Sequencing Center for Infectious Disease"/>
            <person name="Wu L."/>
            <person name="Ma J."/>
        </authorList>
    </citation>
    <scope>NUCLEOTIDE SEQUENCE [LARGE SCALE GENOMIC DNA]</scope>
    <source>
        <strain evidence="3">PCU 266</strain>
    </source>
</reference>
<protein>
    <submittedName>
        <fullName evidence="2">DUF3631 domain-containing protein</fullName>
    </submittedName>
</protein>
<name>A0ABW0ALS5_9ACTN</name>